<keyword evidence="8" id="KW-1185">Reference proteome</keyword>
<dbReference type="EMBL" id="JAJHPV010000021">
    <property type="protein sequence ID" value="MCC6073238.1"/>
    <property type="molecule type" value="Genomic_DNA"/>
</dbReference>
<keyword evidence="1 4" id="KW-0349">Heme</keyword>
<keyword evidence="3 4" id="KW-0408">Iron</keyword>
<dbReference type="InterPro" id="IPR009056">
    <property type="entry name" value="Cyt_c-like_dom"/>
</dbReference>
<evidence type="ECO:0000259" key="6">
    <source>
        <dbReference type="PROSITE" id="PS51007"/>
    </source>
</evidence>
<accession>A0ABS8IYJ3</accession>
<proteinExistence type="predicted"/>
<dbReference type="SUPFAM" id="SSF46626">
    <property type="entry name" value="Cytochrome c"/>
    <property type="match status" value="1"/>
</dbReference>
<gene>
    <name evidence="7" type="ORF">LMJ30_20105</name>
</gene>
<dbReference type="Gene3D" id="1.10.760.10">
    <property type="entry name" value="Cytochrome c-like domain"/>
    <property type="match status" value="1"/>
</dbReference>
<dbReference type="Proteomes" id="UP001198701">
    <property type="component" value="Unassembled WGS sequence"/>
</dbReference>
<feature type="signal peptide" evidence="5">
    <location>
        <begin position="1"/>
        <end position="22"/>
    </location>
</feature>
<protein>
    <submittedName>
        <fullName evidence="7">C-type cytochrome</fullName>
    </submittedName>
</protein>
<dbReference type="InterPro" id="IPR036909">
    <property type="entry name" value="Cyt_c-like_dom_sf"/>
</dbReference>
<sequence length="127" mass="13422">MRVFSMLNARPLLAAVCLLALAACGKQGDAPRIAGGDAKVGKQLVEQYQCGSCHAIPDVPAARGTTGPALEGFGRRSYVAGRFPNNADALTRWLVNPPAMKPGTLMPDLGVSPDDARHMAAFLYTLR</sequence>
<evidence type="ECO:0000256" key="1">
    <source>
        <dbReference type="ARBA" id="ARBA00022617"/>
    </source>
</evidence>
<evidence type="ECO:0000313" key="7">
    <source>
        <dbReference type="EMBL" id="MCC6073238.1"/>
    </source>
</evidence>
<dbReference type="RefSeq" id="WP_229434345.1">
    <property type="nucleotide sequence ID" value="NZ_JAJHPV010000021.1"/>
</dbReference>
<evidence type="ECO:0000256" key="2">
    <source>
        <dbReference type="ARBA" id="ARBA00022723"/>
    </source>
</evidence>
<evidence type="ECO:0000256" key="3">
    <source>
        <dbReference type="ARBA" id="ARBA00023004"/>
    </source>
</evidence>
<feature type="chain" id="PRO_5045679602" evidence="5">
    <location>
        <begin position="23"/>
        <end position="127"/>
    </location>
</feature>
<organism evidence="7 8">
    <name type="scientific">Massilia agrisoli</name>
    <dbReference type="NCBI Taxonomy" id="2892444"/>
    <lineage>
        <taxon>Bacteria</taxon>
        <taxon>Pseudomonadati</taxon>
        <taxon>Pseudomonadota</taxon>
        <taxon>Betaproteobacteria</taxon>
        <taxon>Burkholderiales</taxon>
        <taxon>Oxalobacteraceae</taxon>
        <taxon>Telluria group</taxon>
        <taxon>Massilia</taxon>
    </lineage>
</organism>
<evidence type="ECO:0000313" key="8">
    <source>
        <dbReference type="Proteomes" id="UP001198701"/>
    </source>
</evidence>
<evidence type="ECO:0000256" key="4">
    <source>
        <dbReference type="PROSITE-ProRule" id="PRU00433"/>
    </source>
</evidence>
<dbReference type="PROSITE" id="PS51257">
    <property type="entry name" value="PROKAR_LIPOPROTEIN"/>
    <property type="match status" value="1"/>
</dbReference>
<feature type="domain" description="Cytochrome c" evidence="6">
    <location>
        <begin position="36"/>
        <end position="127"/>
    </location>
</feature>
<keyword evidence="5" id="KW-0732">Signal</keyword>
<keyword evidence="2 4" id="KW-0479">Metal-binding</keyword>
<dbReference type="PROSITE" id="PS51007">
    <property type="entry name" value="CYTC"/>
    <property type="match status" value="1"/>
</dbReference>
<dbReference type="Pfam" id="PF00034">
    <property type="entry name" value="Cytochrom_C"/>
    <property type="match status" value="1"/>
</dbReference>
<comment type="caution">
    <text evidence="7">The sequence shown here is derived from an EMBL/GenBank/DDBJ whole genome shotgun (WGS) entry which is preliminary data.</text>
</comment>
<evidence type="ECO:0000256" key="5">
    <source>
        <dbReference type="SAM" id="SignalP"/>
    </source>
</evidence>
<name>A0ABS8IYJ3_9BURK</name>
<reference evidence="7 8" key="1">
    <citation type="submission" date="2021-11" db="EMBL/GenBank/DDBJ databases">
        <authorList>
            <person name="Huq M.A."/>
        </authorList>
    </citation>
    <scope>NUCLEOTIDE SEQUENCE [LARGE SCALE GENOMIC DNA]</scope>
    <source>
        <strain evidence="7 8">MAHUQ-52</strain>
    </source>
</reference>